<organism evidence="1 2">
    <name type="scientific">Rhizodiscina lignyota</name>
    <dbReference type="NCBI Taxonomy" id="1504668"/>
    <lineage>
        <taxon>Eukaryota</taxon>
        <taxon>Fungi</taxon>
        <taxon>Dikarya</taxon>
        <taxon>Ascomycota</taxon>
        <taxon>Pezizomycotina</taxon>
        <taxon>Dothideomycetes</taxon>
        <taxon>Pleosporomycetidae</taxon>
        <taxon>Aulographales</taxon>
        <taxon>Rhizodiscinaceae</taxon>
        <taxon>Rhizodiscina</taxon>
    </lineage>
</organism>
<dbReference type="AlphaFoldDB" id="A0A9P4IS92"/>
<evidence type="ECO:0008006" key="3">
    <source>
        <dbReference type="Google" id="ProtNLM"/>
    </source>
</evidence>
<dbReference type="Gene3D" id="3.40.50.150">
    <property type="entry name" value="Vaccinia Virus protein VP39"/>
    <property type="match status" value="1"/>
</dbReference>
<sequence>MAAKEDAKYALGRMKREAERLQKQHAWHQACLQGQIVFAAVDLEKPGLKVLDVGCAEGSLLRDLQKQVSPSAQLFGVDLTAAFLPESPQGNIRYAVGNVCDPPPAEHVRAFDLTHVRSLLVGCGSVSIDNPVSNLVATLSPGAWLQVQELDVLHPTPGTAHGDLLRILAAIWNKTGPGAAIVNDLGDAFVRAGLTNVEVRRVQLPVGKKMGNERDARDSLEPFKLAVPNISNGAKAMGLDLPASVFDNLAERFEQEMLEQGAVFGNVLVYGQKPL</sequence>
<evidence type="ECO:0000313" key="1">
    <source>
        <dbReference type="EMBL" id="KAF2103336.1"/>
    </source>
</evidence>
<gene>
    <name evidence="1" type="ORF">NA57DRAFT_72312</name>
</gene>
<dbReference type="Proteomes" id="UP000799772">
    <property type="component" value="Unassembled WGS sequence"/>
</dbReference>
<dbReference type="EMBL" id="ML978122">
    <property type="protein sequence ID" value="KAF2103336.1"/>
    <property type="molecule type" value="Genomic_DNA"/>
</dbReference>
<proteinExistence type="predicted"/>
<name>A0A9P4IS92_9PEZI</name>
<dbReference type="InterPro" id="IPR029063">
    <property type="entry name" value="SAM-dependent_MTases_sf"/>
</dbReference>
<keyword evidence="2" id="KW-1185">Reference proteome</keyword>
<protein>
    <recommendedName>
        <fullName evidence="3">Methyltransferase domain-containing protein</fullName>
    </recommendedName>
</protein>
<comment type="caution">
    <text evidence="1">The sequence shown here is derived from an EMBL/GenBank/DDBJ whole genome shotgun (WGS) entry which is preliminary data.</text>
</comment>
<evidence type="ECO:0000313" key="2">
    <source>
        <dbReference type="Proteomes" id="UP000799772"/>
    </source>
</evidence>
<dbReference type="OrthoDB" id="184880at2759"/>
<accession>A0A9P4IS92</accession>
<reference evidence="1" key="1">
    <citation type="journal article" date="2020" name="Stud. Mycol.">
        <title>101 Dothideomycetes genomes: a test case for predicting lifestyles and emergence of pathogens.</title>
        <authorList>
            <person name="Haridas S."/>
            <person name="Albert R."/>
            <person name="Binder M."/>
            <person name="Bloem J."/>
            <person name="Labutti K."/>
            <person name="Salamov A."/>
            <person name="Andreopoulos B."/>
            <person name="Baker S."/>
            <person name="Barry K."/>
            <person name="Bills G."/>
            <person name="Bluhm B."/>
            <person name="Cannon C."/>
            <person name="Castanera R."/>
            <person name="Culley D."/>
            <person name="Daum C."/>
            <person name="Ezra D."/>
            <person name="Gonzalez J."/>
            <person name="Henrissat B."/>
            <person name="Kuo A."/>
            <person name="Liang C."/>
            <person name="Lipzen A."/>
            <person name="Lutzoni F."/>
            <person name="Magnuson J."/>
            <person name="Mondo S."/>
            <person name="Nolan M."/>
            <person name="Ohm R."/>
            <person name="Pangilinan J."/>
            <person name="Park H.-J."/>
            <person name="Ramirez L."/>
            <person name="Alfaro M."/>
            <person name="Sun H."/>
            <person name="Tritt A."/>
            <person name="Yoshinaga Y."/>
            <person name="Zwiers L.-H."/>
            <person name="Turgeon B."/>
            <person name="Goodwin S."/>
            <person name="Spatafora J."/>
            <person name="Crous P."/>
            <person name="Grigoriev I."/>
        </authorList>
    </citation>
    <scope>NUCLEOTIDE SEQUENCE</scope>
    <source>
        <strain evidence="1">CBS 133067</strain>
    </source>
</reference>
<dbReference type="SUPFAM" id="SSF53335">
    <property type="entry name" value="S-adenosyl-L-methionine-dependent methyltransferases"/>
    <property type="match status" value="1"/>
</dbReference>